<evidence type="ECO:0000313" key="2">
    <source>
        <dbReference type="EMBL" id="QOV92184.1"/>
    </source>
</evidence>
<dbReference type="EMBL" id="CP063458">
    <property type="protein sequence ID" value="QOV92184.1"/>
    <property type="molecule type" value="Genomic_DNA"/>
</dbReference>
<protein>
    <submittedName>
        <fullName evidence="2">PEP-CTERM sorting domain-containing protein</fullName>
    </submittedName>
</protein>
<keyword evidence="3" id="KW-1185">Reference proteome</keyword>
<keyword evidence="1" id="KW-0732">Signal</keyword>
<gene>
    <name evidence="2" type="ORF">IPV69_12850</name>
</gene>
<name>A0A7M2X3D1_9BACT</name>
<dbReference type="RefSeq" id="WP_206295516.1">
    <property type="nucleotide sequence ID" value="NZ_CP063458.1"/>
</dbReference>
<evidence type="ECO:0000313" key="3">
    <source>
        <dbReference type="Proteomes" id="UP000593765"/>
    </source>
</evidence>
<dbReference type="KEGG" id="hbs:IPV69_12850"/>
<sequence>MPRISIKRFRAVVALLASLASGTAANAAVLPLPETLGLTNGEQYQFVFVTNSTTFGSSASLSTYNNFVQTAANNASIGTSVGLTWKAIVSVGSGSSNAASNAPASATVKVYRIDGVQVANGGTNPFYSGSANHLAAINVTELGTTVNRNVWTGGNANGSESGSGLLGTAANPIYGYSGGTLAANGDPNSWSRIGNIDSGNPYSLYALSGVLTAPEPSSLMVAGLMLTALAGRRRRRTEVAK</sequence>
<evidence type="ECO:0000256" key="1">
    <source>
        <dbReference type="SAM" id="SignalP"/>
    </source>
</evidence>
<dbReference type="Proteomes" id="UP000593765">
    <property type="component" value="Chromosome"/>
</dbReference>
<proteinExistence type="predicted"/>
<accession>A0A7M2X3D1</accession>
<feature type="chain" id="PRO_5034843192" evidence="1">
    <location>
        <begin position="28"/>
        <end position="241"/>
    </location>
</feature>
<organism evidence="2 3">
    <name type="scientific">Humisphaera borealis</name>
    <dbReference type="NCBI Taxonomy" id="2807512"/>
    <lineage>
        <taxon>Bacteria</taxon>
        <taxon>Pseudomonadati</taxon>
        <taxon>Planctomycetota</taxon>
        <taxon>Phycisphaerae</taxon>
        <taxon>Tepidisphaerales</taxon>
        <taxon>Tepidisphaeraceae</taxon>
        <taxon>Humisphaera</taxon>
    </lineage>
</organism>
<feature type="signal peptide" evidence="1">
    <location>
        <begin position="1"/>
        <end position="27"/>
    </location>
</feature>
<reference evidence="2 3" key="1">
    <citation type="submission" date="2020-10" db="EMBL/GenBank/DDBJ databases">
        <title>Wide distribution of Phycisphaera-like planctomycetes from WD2101 soil group in peatlands and genome analysis of the first cultivated representative.</title>
        <authorList>
            <person name="Dedysh S.N."/>
            <person name="Beletsky A.V."/>
            <person name="Ivanova A."/>
            <person name="Kulichevskaya I.S."/>
            <person name="Suzina N.E."/>
            <person name="Philippov D.A."/>
            <person name="Rakitin A.L."/>
            <person name="Mardanov A.V."/>
            <person name="Ravin N.V."/>
        </authorList>
    </citation>
    <scope>NUCLEOTIDE SEQUENCE [LARGE SCALE GENOMIC DNA]</scope>
    <source>
        <strain evidence="2 3">M1803</strain>
    </source>
</reference>
<dbReference type="AlphaFoldDB" id="A0A7M2X3D1"/>